<proteinExistence type="predicted"/>
<organism evidence="2 3">
    <name type="scientific">Saccharothrix hoggarensis</name>
    <dbReference type="NCBI Taxonomy" id="913853"/>
    <lineage>
        <taxon>Bacteria</taxon>
        <taxon>Bacillati</taxon>
        <taxon>Actinomycetota</taxon>
        <taxon>Actinomycetes</taxon>
        <taxon>Pseudonocardiales</taxon>
        <taxon>Pseudonocardiaceae</taxon>
        <taxon>Saccharothrix</taxon>
    </lineage>
</organism>
<accession>A0ABW3QN70</accession>
<evidence type="ECO:0000313" key="3">
    <source>
        <dbReference type="Proteomes" id="UP001597168"/>
    </source>
</evidence>
<reference evidence="3" key="1">
    <citation type="journal article" date="2019" name="Int. J. Syst. Evol. Microbiol.">
        <title>The Global Catalogue of Microorganisms (GCM) 10K type strain sequencing project: providing services to taxonomists for standard genome sequencing and annotation.</title>
        <authorList>
            <consortium name="The Broad Institute Genomics Platform"/>
            <consortium name="The Broad Institute Genome Sequencing Center for Infectious Disease"/>
            <person name="Wu L."/>
            <person name="Ma J."/>
        </authorList>
    </citation>
    <scope>NUCLEOTIDE SEQUENCE [LARGE SCALE GENOMIC DNA]</scope>
    <source>
        <strain evidence="3">CCUG 60214</strain>
    </source>
</reference>
<gene>
    <name evidence="2" type="ORF">ACFQ3T_03225</name>
</gene>
<dbReference type="Proteomes" id="UP001597168">
    <property type="component" value="Unassembled WGS sequence"/>
</dbReference>
<keyword evidence="2" id="KW-0378">Hydrolase</keyword>
<evidence type="ECO:0000313" key="2">
    <source>
        <dbReference type="EMBL" id="MFD1146129.1"/>
    </source>
</evidence>
<dbReference type="GO" id="GO:0016787">
    <property type="term" value="F:hydrolase activity"/>
    <property type="evidence" value="ECO:0007669"/>
    <property type="project" value="UniProtKB-KW"/>
</dbReference>
<dbReference type="RefSeq" id="WP_380719567.1">
    <property type="nucleotide sequence ID" value="NZ_JBHTLK010000007.1"/>
</dbReference>
<name>A0ABW3QN70_9PSEU</name>
<keyword evidence="3" id="KW-1185">Reference proteome</keyword>
<evidence type="ECO:0000259" key="1">
    <source>
        <dbReference type="Pfam" id="PF00561"/>
    </source>
</evidence>
<dbReference type="InterPro" id="IPR000073">
    <property type="entry name" value="AB_hydrolase_1"/>
</dbReference>
<sequence length="308" mass="32515">MREHDVISADGTRIRVWRTDADGPDVLLSPGLGAAPAVWPELPGARVHTWHHRGTLDSDRPADPSRVELADHVADALAVLDGAGVDRCVVMGWSMGVTVAAELALRHPERVTGLMLVTGAPGDSFAGFLGVPGLPVELRRLLGVAGVTALKAAGPLLDAVLHRVPVPTVGGPLVESVRRYLGHDWRWYCTLALALGRTPRLDLTGVTCPTTVLAGRYDFLAAPEGVVTPVAGLPQARVRLLPNTHFLPLENPRVVVEELALLLDRADAVRRAVDAEARPGADLGADAPEHVADAVAAGALTSRSRPRA</sequence>
<dbReference type="PANTHER" id="PTHR43433">
    <property type="entry name" value="HYDROLASE, ALPHA/BETA FOLD FAMILY PROTEIN"/>
    <property type="match status" value="1"/>
</dbReference>
<protein>
    <submittedName>
        <fullName evidence="2">Alpha/beta fold hydrolase</fullName>
    </submittedName>
</protein>
<comment type="caution">
    <text evidence="2">The sequence shown here is derived from an EMBL/GenBank/DDBJ whole genome shotgun (WGS) entry which is preliminary data.</text>
</comment>
<dbReference type="PANTHER" id="PTHR43433:SF5">
    <property type="entry name" value="AB HYDROLASE-1 DOMAIN-CONTAINING PROTEIN"/>
    <property type="match status" value="1"/>
</dbReference>
<feature type="domain" description="AB hydrolase-1" evidence="1">
    <location>
        <begin position="26"/>
        <end position="119"/>
    </location>
</feature>
<dbReference type="Pfam" id="PF00561">
    <property type="entry name" value="Abhydrolase_1"/>
    <property type="match status" value="1"/>
</dbReference>
<dbReference type="InterPro" id="IPR029058">
    <property type="entry name" value="AB_hydrolase_fold"/>
</dbReference>
<dbReference type="EMBL" id="JBHTLK010000007">
    <property type="protein sequence ID" value="MFD1146129.1"/>
    <property type="molecule type" value="Genomic_DNA"/>
</dbReference>
<dbReference type="SUPFAM" id="SSF53474">
    <property type="entry name" value="alpha/beta-Hydrolases"/>
    <property type="match status" value="1"/>
</dbReference>
<dbReference type="InterPro" id="IPR050471">
    <property type="entry name" value="AB_hydrolase"/>
</dbReference>
<dbReference type="Gene3D" id="3.40.50.1820">
    <property type="entry name" value="alpha/beta hydrolase"/>
    <property type="match status" value="1"/>
</dbReference>